<feature type="region of interest" description="Disordered" evidence="1">
    <location>
        <begin position="60"/>
        <end position="85"/>
    </location>
</feature>
<comment type="caution">
    <text evidence="2">The sequence shown here is derived from an EMBL/GenBank/DDBJ whole genome shotgun (WGS) entry which is preliminary data.</text>
</comment>
<name>A0A0F9AGZ3_9ZZZZ</name>
<dbReference type="EMBL" id="LAZR01057745">
    <property type="protein sequence ID" value="KKK71416.1"/>
    <property type="molecule type" value="Genomic_DNA"/>
</dbReference>
<evidence type="ECO:0000256" key="1">
    <source>
        <dbReference type="SAM" id="MobiDB-lite"/>
    </source>
</evidence>
<feature type="non-terminal residue" evidence="2">
    <location>
        <position position="383"/>
    </location>
</feature>
<organism evidence="2">
    <name type="scientific">marine sediment metagenome</name>
    <dbReference type="NCBI Taxonomy" id="412755"/>
    <lineage>
        <taxon>unclassified sequences</taxon>
        <taxon>metagenomes</taxon>
        <taxon>ecological metagenomes</taxon>
    </lineage>
</organism>
<proteinExistence type="predicted"/>
<evidence type="ECO:0000313" key="2">
    <source>
        <dbReference type="EMBL" id="KKK71416.1"/>
    </source>
</evidence>
<accession>A0A0F9AGZ3</accession>
<dbReference type="AlphaFoldDB" id="A0A0F9AGZ3"/>
<reference evidence="2" key="1">
    <citation type="journal article" date="2015" name="Nature">
        <title>Complex archaea that bridge the gap between prokaryotes and eukaryotes.</title>
        <authorList>
            <person name="Spang A."/>
            <person name="Saw J.H."/>
            <person name="Jorgensen S.L."/>
            <person name="Zaremba-Niedzwiedzka K."/>
            <person name="Martijn J."/>
            <person name="Lind A.E."/>
            <person name="van Eijk R."/>
            <person name="Schleper C."/>
            <person name="Guy L."/>
            <person name="Ettema T.J."/>
        </authorList>
    </citation>
    <scope>NUCLEOTIDE SEQUENCE</scope>
</reference>
<gene>
    <name evidence="2" type="ORF">LCGC14_2914130</name>
</gene>
<feature type="non-terminal residue" evidence="2">
    <location>
        <position position="1"/>
    </location>
</feature>
<protein>
    <submittedName>
        <fullName evidence="2">Uncharacterized protein</fullName>
    </submittedName>
</protein>
<sequence>TIFTAASTQLLREYLRYSLTIPALTGYKIQLLNQEKAVRPLIAVGILLIGGCLLTNTPRDTPQERPIVSSAPSVEQKKNGDTPQLLTPAPPILNLAEAQRQLNRNIHPSISLLKERGRAIVILHDLNHDKNPEAFALGIDSEKRNYTALQLADYSRLYAENPEAVKFYLLIFKNKQGELYLQRSIDLGEWYVFDFFSKLQLDSNNPLPVMILASFQARHGTEQKLFIFNDISGKPIYQKTLEQTLSVQSMIEDINGDGIVDLIIQENTMEEGTAYETFLTWHRWNGKTFYEYRTTNIVRNLNNFLRVTKELLLEGRYNEFISYGVDPLRAGVLKKAELKDSEIALRSLGIKDPALLIECFDRLGPDSFPAARMHILIRHRSVN</sequence>